<gene>
    <name evidence="1" type="ORF">ACFQWB_09470</name>
</gene>
<comment type="caution">
    <text evidence="1">The sequence shown here is derived from an EMBL/GenBank/DDBJ whole genome shotgun (WGS) entry which is preliminary data.</text>
</comment>
<dbReference type="Pfam" id="PF08713">
    <property type="entry name" value="DNA_alkylation"/>
    <property type="match status" value="1"/>
</dbReference>
<dbReference type="InterPro" id="IPR016024">
    <property type="entry name" value="ARM-type_fold"/>
</dbReference>
<reference evidence="2" key="1">
    <citation type="journal article" date="2019" name="Int. J. Syst. Evol. Microbiol.">
        <title>The Global Catalogue of Microorganisms (GCM) 10K type strain sequencing project: providing services to taxonomists for standard genome sequencing and annotation.</title>
        <authorList>
            <consortium name="The Broad Institute Genomics Platform"/>
            <consortium name="The Broad Institute Genome Sequencing Center for Infectious Disease"/>
            <person name="Wu L."/>
            <person name="Ma J."/>
        </authorList>
    </citation>
    <scope>NUCLEOTIDE SEQUENCE [LARGE SCALE GENOMIC DNA]</scope>
    <source>
        <strain evidence="2">JCM 18657</strain>
    </source>
</reference>
<evidence type="ECO:0000313" key="2">
    <source>
        <dbReference type="Proteomes" id="UP001596528"/>
    </source>
</evidence>
<dbReference type="EMBL" id="JBHTGQ010000020">
    <property type="protein sequence ID" value="MFC7750156.1"/>
    <property type="molecule type" value="Genomic_DNA"/>
</dbReference>
<organism evidence="1 2">
    <name type="scientific">Paenibacillus thermoaerophilus</name>
    <dbReference type="NCBI Taxonomy" id="1215385"/>
    <lineage>
        <taxon>Bacteria</taxon>
        <taxon>Bacillati</taxon>
        <taxon>Bacillota</taxon>
        <taxon>Bacilli</taxon>
        <taxon>Bacillales</taxon>
        <taxon>Paenibacillaceae</taxon>
        <taxon>Paenibacillus</taxon>
    </lineage>
</organism>
<name>A0ABW2V5V6_9BACL</name>
<dbReference type="Proteomes" id="UP001596528">
    <property type="component" value="Unassembled WGS sequence"/>
</dbReference>
<evidence type="ECO:0000313" key="1">
    <source>
        <dbReference type="EMBL" id="MFC7750156.1"/>
    </source>
</evidence>
<dbReference type="Gene3D" id="1.25.40.290">
    <property type="entry name" value="ARM repeat domains"/>
    <property type="match status" value="1"/>
</dbReference>
<dbReference type="RefSeq" id="WP_138789693.1">
    <property type="nucleotide sequence ID" value="NZ_JBHTGQ010000020.1"/>
</dbReference>
<dbReference type="PROSITE" id="PS50077">
    <property type="entry name" value="HEAT_REPEAT"/>
    <property type="match status" value="1"/>
</dbReference>
<dbReference type="SUPFAM" id="SSF48371">
    <property type="entry name" value="ARM repeat"/>
    <property type="match status" value="1"/>
</dbReference>
<dbReference type="InterPro" id="IPR021133">
    <property type="entry name" value="HEAT_type_2"/>
</dbReference>
<protein>
    <submittedName>
        <fullName evidence="1">DNA alkylation repair protein</fullName>
    </submittedName>
</protein>
<dbReference type="InterPro" id="IPR014825">
    <property type="entry name" value="DNA_alkylation"/>
</dbReference>
<proteinExistence type="predicted"/>
<keyword evidence="2" id="KW-1185">Reference proteome</keyword>
<accession>A0ABW2V5V6</accession>
<sequence>MADKLKDRLNREFLENFASVARSVRADFPEERFVSLALDGDWERLELKQRFSRLAEVLRETLPGDYREALDVLNRLAPVCSGFEYLFFPAFVERYGLDDWEASLPALEWLTRFSSAEFAVRPFIVRDTERMMAQMLRWAEHENEHVRRLASEGCRPRLPWAMALNGLKRDPSPVLPILERLKRDPSLYVRRSVANNLNDIAKDHPELVKELAVRWSGQHPDTDWILRHGCRTLFRHGDEEALSLFGYESADDVRVSRLRLSAEEARIGGSLTFECEIANGSDKPQKLRVAYGIDFVKSGGKLSRKWFKLADKPFAPGATVLSRSHSFRNLSTRKHYPGPHRLVIAVNGDEKAAAEFLLRE</sequence>